<dbReference type="SMART" id="SM00342">
    <property type="entry name" value="HTH_ARAC"/>
    <property type="match status" value="1"/>
</dbReference>
<dbReference type="GO" id="GO:0003700">
    <property type="term" value="F:DNA-binding transcription factor activity"/>
    <property type="evidence" value="ECO:0007669"/>
    <property type="project" value="InterPro"/>
</dbReference>
<dbReference type="PANTHER" id="PTHR47894:SF1">
    <property type="entry name" value="HTH-TYPE TRANSCRIPTIONAL REGULATOR VQSM"/>
    <property type="match status" value="1"/>
</dbReference>
<dbReference type="Pfam" id="PF12625">
    <property type="entry name" value="Arabinose_bd"/>
    <property type="match status" value="1"/>
</dbReference>
<dbReference type="PROSITE" id="PS01124">
    <property type="entry name" value="HTH_ARAC_FAMILY_2"/>
    <property type="match status" value="1"/>
</dbReference>
<dbReference type="Gene3D" id="1.10.10.60">
    <property type="entry name" value="Homeodomain-like"/>
    <property type="match status" value="1"/>
</dbReference>
<dbReference type="AlphaFoldDB" id="A0A6N7X549"/>
<proteinExistence type="predicted"/>
<gene>
    <name evidence="3" type="ORF">FYJ82_02930</name>
</gene>
<dbReference type="InterPro" id="IPR032687">
    <property type="entry name" value="AraC-type_N"/>
</dbReference>
<evidence type="ECO:0000259" key="2">
    <source>
        <dbReference type="PROSITE" id="PS01124"/>
    </source>
</evidence>
<dbReference type="RefSeq" id="WP_154454562.1">
    <property type="nucleotide sequence ID" value="NZ_JBAQOT010000091.1"/>
</dbReference>
<dbReference type="EMBL" id="VUNP01000008">
    <property type="protein sequence ID" value="MST53392.1"/>
    <property type="molecule type" value="Genomic_DNA"/>
</dbReference>
<organism evidence="3 4">
    <name type="scientific">Streptococcus alactolyticus</name>
    <dbReference type="NCBI Taxonomy" id="29389"/>
    <lineage>
        <taxon>Bacteria</taxon>
        <taxon>Bacillati</taxon>
        <taxon>Bacillota</taxon>
        <taxon>Bacilli</taxon>
        <taxon>Lactobacillales</taxon>
        <taxon>Streptococcaceae</taxon>
        <taxon>Streptococcus</taxon>
    </lineage>
</organism>
<dbReference type="Proteomes" id="UP000471052">
    <property type="component" value="Unassembled WGS sequence"/>
</dbReference>
<feature type="domain" description="HTH araC/xylS-type" evidence="2">
    <location>
        <begin position="220"/>
        <end position="321"/>
    </location>
</feature>
<dbReference type="GO" id="GO:0000976">
    <property type="term" value="F:transcription cis-regulatory region binding"/>
    <property type="evidence" value="ECO:0007669"/>
    <property type="project" value="TreeGrafter"/>
</dbReference>
<reference evidence="3 4" key="1">
    <citation type="submission" date="2019-08" db="EMBL/GenBank/DDBJ databases">
        <title>In-depth cultivation of the pig gut microbiome towards novel bacterial diversity and tailored functional studies.</title>
        <authorList>
            <person name="Wylensek D."/>
            <person name="Hitch T.C.A."/>
            <person name="Clavel T."/>
        </authorList>
    </citation>
    <scope>NUCLEOTIDE SEQUENCE [LARGE SCALE GENOMIC DNA]</scope>
    <source>
        <strain evidence="3 4">BL-178-WT-3A</strain>
    </source>
</reference>
<evidence type="ECO:0000313" key="4">
    <source>
        <dbReference type="Proteomes" id="UP000471052"/>
    </source>
</evidence>
<dbReference type="Pfam" id="PF12833">
    <property type="entry name" value="HTH_18"/>
    <property type="match status" value="1"/>
</dbReference>
<accession>A0A6N7X549</accession>
<dbReference type="PANTHER" id="PTHR47894">
    <property type="entry name" value="HTH-TYPE TRANSCRIPTIONAL REGULATOR GADX"/>
    <property type="match status" value="1"/>
</dbReference>
<dbReference type="InterPro" id="IPR018060">
    <property type="entry name" value="HTH_AraC"/>
</dbReference>
<dbReference type="OrthoDB" id="5582699at2"/>
<keyword evidence="1" id="KW-0238">DNA-binding</keyword>
<evidence type="ECO:0000256" key="1">
    <source>
        <dbReference type="ARBA" id="ARBA00023125"/>
    </source>
</evidence>
<sequence length="335" mass="38527">MKLIITPQFQSFLSSINIQMRDILEKAELPNKLWQDEIEYDAAQYLKLVKILEEEISDEVIYSISQLVNVKMLVPPYFSALSCRNGLEALKRIETYRKSNGSVLVHVEDLGDTVSIQFSYMLPDKPLPRFLIINQQLLLLDVLRTGTGVDIHPISVTTPYPYEDILHDTFACPIQIGADNQMLLAKADLERYFSPSHNMMWSYLEFLFDQNYTFSPVAEDSMTAKLRRELKRSIPSGKGDLNTLAKRLDTSSRTLQRKLVAEGTSFNKELQEVQKAMVCSYLQLRLSTEDILYLLGYAESSSLLRAFKRWTGMTFKQYQTKLLTEPNLSHQQNIS</sequence>
<comment type="caution">
    <text evidence="3">The sequence shown here is derived from an EMBL/GenBank/DDBJ whole genome shotgun (WGS) entry which is preliminary data.</text>
</comment>
<evidence type="ECO:0000313" key="3">
    <source>
        <dbReference type="EMBL" id="MST53392.1"/>
    </source>
</evidence>
<protein>
    <submittedName>
        <fullName evidence="3">AraC family transcriptional regulator</fullName>
    </submittedName>
</protein>
<dbReference type="GO" id="GO:0005829">
    <property type="term" value="C:cytosol"/>
    <property type="evidence" value="ECO:0007669"/>
    <property type="project" value="TreeGrafter"/>
</dbReference>
<name>A0A6N7X549_STRAY</name>